<dbReference type="EMBL" id="CP096034">
    <property type="protein sequence ID" value="UPM52842.1"/>
    <property type="molecule type" value="Genomic_DNA"/>
</dbReference>
<keyword evidence="1" id="KW-0472">Membrane</keyword>
<dbReference type="Proteomes" id="UP000830639">
    <property type="component" value="Chromosome"/>
</dbReference>
<accession>A0ABY4JG81</accession>
<proteinExistence type="predicted"/>
<keyword evidence="3" id="KW-1185">Reference proteome</keyword>
<feature type="transmembrane region" description="Helical" evidence="1">
    <location>
        <begin position="50"/>
        <end position="70"/>
    </location>
</feature>
<sequence>MKEKKNYKIVLGIIVYLCSFVVIFPLSTPFFFIIGELLYANDISSSTKEIIFYGNILFISILGSISLNMIFKELIFNKNNKLTWSIFVAHLFLIPFSTTF</sequence>
<gene>
    <name evidence="2" type="ORF">MY490_13490</name>
</gene>
<reference evidence="2 3" key="1">
    <citation type="submission" date="2022-04" db="EMBL/GenBank/DDBJ databases">
        <title>Mechanism of arsenic methylation and mitigation arsenic toxicity by Bacillus sp. LH14 from an Arsenic-Contaminated Paddy Soil.</title>
        <authorList>
            <person name="Wang D."/>
        </authorList>
    </citation>
    <scope>NUCLEOTIDE SEQUENCE [LARGE SCALE GENOMIC DNA]</scope>
    <source>
        <strain evidence="2 3">LH14</strain>
    </source>
</reference>
<evidence type="ECO:0000256" key="1">
    <source>
        <dbReference type="SAM" id="Phobius"/>
    </source>
</evidence>
<evidence type="ECO:0000313" key="2">
    <source>
        <dbReference type="EMBL" id="UPM52842.1"/>
    </source>
</evidence>
<name>A0ABY4JG81_9BACI</name>
<keyword evidence="1" id="KW-0812">Transmembrane</keyword>
<organism evidence="2 3">
    <name type="scientific">Gottfriedia acidiceleris</name>
    <dbReference type="NCBI Taxonomy" id="371036"/>
    <lineage>
        <taxon>Bacteria</taxon>
        <taxon>Bacillati</taxon>
        <taxon>Bacillota</taxon>
        <taxon>Bacilli</taxon>
        <taxon>Bacillales</taxon>
        <taxon>Bacillaceae</taxon>
        <taxon>Gottfriedia</taxon>
    </lineage>
</organism>
<dbReference type="RefSeq" id="WP_248266188.1">
    <property type="nucleotide sequence ID" value="NZ_CP096034.1"/>
</dbReference>
<keyword evidence="1" id="KW-1133">Transmembrane helix</keyword>
<evidence type="ECO:0000313" key="3">
    <source>
        <dbReference type="Proteomes" id="UP000830639"/>
    </source>
</evidence>
<protein>
    <submittedName>
        <fullName evidence="2">Uncharacterized protein</fullName>
    </submittedName>
</protein>
<feature type="transmembrane region" description="Helical" evidence="1">
    <location>
        <begin position="9"/>
        <end position="34"/>
    </location>
</feature>